<keyword evidence="4 5" id="KW-0472">Membrane</keyword>
<feature type="transmembrane region" description="Helical" evidence="5">
    <location>
        <begin position="355"/>
        <end position="376"/>
    </location>
</feature>
<dbReference type="InterPro" id="IPR021149">
    <property type="entry name" value="OligosaccharylTrfase_OST3/OST6"/>
</dbReference>
<evidence type="ECO:0000256" key="4">
    <source>
        <dbReference type="ARBA" id="ARBA00023136"/>
    </source>
</evidence>
<keyword evidence="7" id="KW-1185">Reference proteome</keyword>
<evidence type="ECO:0000256" key="3">
    <source>
        <dbReference type="ARBA" id="ARBA00022989"/>
    </source>
</evidence>
<sequence length="390" mass="44756">MSCIQQHQHSQIYQRDQDCRIFKKEKKIPTRVMKLQIFFLFFWHALISRANLLTPTEQLAAAARDTADFILPIENSDLSLISLAERDHYTLVLLTSTDEKHACASCVRLKSVLRKVAQAWISDYLFSDDLFFAEIDLINHGNAAAFNFLGLQTVPQLWLVPPSSIASKHALLRQKKYDEHGLEYFENYDILLEPHAEFKLEEGSLDEQVFKLADWLAKTVQKQIIIRQENAYAKFFATFAVTFACILLVKKRGPRQITQSVTKLKIWRILFFAYLLVLLGGFLFSMIKKVPFIAKNDDNEPIYISGGQHWQFGVEMVLVGGVYGLLGATLVLLVYLGKYEVTEFSVIKEESQKSVLVLISAALLYLFYSVLTSMFLRKDDGYPFHLAKLF</sequence>
<comment type="subcellular location">
    <subcellularLocation>
        <location evidence="1">Membrane</location>
        <topology evidence="1">Multi-pass membrane protein</topology>
    </subcellularLocation>
</comment>
<dbReference type="Proteomes" id="UP000292447">
    <property type="component" value="Chromosome V"/>
</dbReference>
<evidence type="ECO:0000313" key="6">
    <source>
        <dbReference type="EMBL" id="QBM90002.1"/>
    </source>
</evidence>
<protein>
    <submittedName>
        <fullName evidence="6">Oligosaccharyltransferase complex subunit gamma</fullName>
    </submittedName>
</protein>
<keyword evidence="2 5" id="KW-0812">Transmembrane</keyword>
<dbReference type="PANTHER" id="PTHR12692">
    <property type="entry name" value="DOLICHYL-DIPHOSPHOOLIGOSACCHARIDE--PROTEIN GLYCOSYLTRANSFERASE-RELATED"/>
    <property type="match status" value="1"/>
</dbReference>
<dbReference type="AlphaFoldDB" id="A0A4P6XR22"/>
<feature type="transmembrane region" description="Helical" evidence="5">
    <location>
        <begin position="269"/>
        <end position="287"/>
    </location>
</feature>
<feature type="transmembrane region" description="Helical" evidence="5">
    <location>
        <begin position="231"/>
        <end position="249"/>
    </location>
</feature>
<proteinExistence type="predicted"/>
<gene>
    <name evidence="6" type="primary">MPUL0E02390</name>
    <name evidence="6" type="ORF">METSCH_E02390</name>
</gene>
<dbReference type="GO" id="GO:0016740">
    <property type="term" value="F:transferase activity"/>
    <property type="evidence" value="ECO:0007669"/>
    <property type="project" value="UniProtKB-KW"/>
</dbReference>
<dbReference type="PANTHER" id="PTHR12692:SF3">
    <property type="entry name" value="DOLICHYL-DIPHOSPHOOLIGOSACCHARIDE--PROTEIN GLYCOSYLTRANSFERASE SUBUNIT OST6"/>
    <property type="match status" value="1"/>
</dbReference>
<dbReference type="GO" id="GO:0018279">
    <property type="term" value="P:protein N-linked glycosylation via asparagine"/>
    <property type="evidence" value="ECO:0007669"/>
    <property type="project" value="TreeGrafter"/>
</dbReference>
<reference evidence="7" key="1">
    <citation type="submission" date="2019-03" db="EMBL/GenBank/DDBJ databases">
        <title>Snf2 controls pulcherriminic acid biosynthesis and connects pigmentation and antifungal activity of the yeast Metschnikowia pulcherrima.</title>
        <authorList>
            <person name="Gore-Lloyd D."/>
            <person name="Sumann I."/>
            <person name="Brachmann A.O."/>
            <person name="Schneeberger K."/>
            <person name="Ortiz-Merino R.A."/>
            <person name="Moreno-Beltran M."/>
            <person name="Schlaefli M."/>
            <person name="Kirner P."/>
            <person name="Santos Kron A."/>
            <person name="Wolfe K.H."/>
            <person name="Piel J."/>
            <person name="Ahrens C.H."/>
            <person name="Henk D."/>
            <person name="Freimoser F.M."/>
        </authorList>
    </citation>
    <scope>NUCLEOTIDE SEQUENCE [LARGE SCALE GENOMIC DNA]</scope>
    <source>
        <strain evidence="7">APC 1.2</strain>
    </source>
</reference>
<dbReference type="GO" id="GO:0008250">
    <property type="term" value="C:oligosaccharyltransferase complex"/>
    <property type="evidence" value="ECO:0007669"/>
    <property type="project" value="TreeGrafter"/>
</dbReference>
<evidence type="ECO:0000256" key="1">
    <source>
        <dbReference type="ARBA" id="ARBA00004141"/>
    </source>
</evidence>
<name>A0A4P6XR22_9ASCO</name>
<dbReference type="Gene3D" id="3.40.30.10">
    <property type="entry name" value="Glutaredoxin"/>
    <property type="match status" value="1"/>
</dbReference>
<evidence type="ECO:0000256" key="2">
    <source>
        <dbReference type="ARBA" id="ARBA00022692"/>
    </source>
</evidence>
<accession>A0A4P6XR22</accession>
<organism evidence="6 7">
    <name type="scientific">Metschnikowia aff. pulcherrima</name>
    <dbReference type="NCBI Taxonomy" id="2163413"/>
    <lineage>
        <taxon>Eukaryota</taxon>
        <taxon>Fungi</taxon>
        <taxon>Dikarya</taxon>
        <taxon>Ascomycota</taxon>
        <taxon>Saccharomycotina</taxon>
        <taxon>Pichiomycetes</taxon>
        <taxon>Metschnikowiaceae</taxon>
        <taxon>Metschnikowia</taxon>
    </lineage>
</organism>
<evidence type="ECO:0000313" key="7">
    <source>
        <dbReference type="Proteomes" id="UP000292447"/>
    </source>
</evidence>
<feature type="transmembrane region" description="Helical" evidence="5">
    <location>
        <begin position="316"/>
        <end position="335"/>
    </location>
</feature>
<keyword evidence="6" id="KW-0808">Transferase</keyword>
<dbReference type="Pfam" id="PF04756">
    <property type="entry name" value="OST3_OST6"/>
    <property type="match status" value="1"/>
</dbReference>
<keyword evidence="3 5" id="KW-1133">Transmembrane helix</keyword>
<dbReference type="EMBL" id="CP034460">
    <property type="protein sequence ID" value="QBM90002.1"/>
    <property type="molecule type" value="Genomic_DNA"/>
</dbReference>
<dbReference type="STRING" id="2163413.A0A4P6XR22"/>
<evidence type="ECO:0000256" key="5">
    <source>
        <dbReference type="SAM" id="Phobius"/>
    </source>
</evidence>